<gene>
    <name evidence="10" type="ORF">JMUB3935_2251</name>
</gene>
<keyword evidence="10" id="KW-0456">Lyase</keyword>
<keyword evidence="4 8" id="KW-0479">Metal-binding</keyword>
<evidence type="ECO:0000256" key="4">
    <source>
        <dbReference type="ARBA" id="ARBA00022723"/>
    </source>
</evidence>
<comment type="subcellular location">
    <subcellularLocation>
        <location evidence="8">Cytoplasm</location>
    </subcellularLocation>
</comment>
<keyword evidence="2 8" id="KW-0004">4Fe-4S</keyword>
<keyword evidence="10" id="KW-0670">Pyruvate</keyword>
<dbReference type="InterPro" id="IPR034457">
    <property type="entry name" value="Organic_radical-activating"/>
</dbReference>
<dbReference type="Proteomes" id="UP000321378">
    <property type="component" value="Chromosome"/>
</dbReference>
<keyword evidence="5 8" id="KW-0560">Oxidoreductase</keyword>
<dbReference type="InterPro" id="IPR013785">
    <property type="entry name" value="Aldolase_TIM"/>
</dbReference>
<evidence type="ECO:0000256" key="5">
    <source>
        <dbReference type="ARBA" id="ARBA00023002"/>
    </source>
</evidence>
<accession>A0A510KNM6</accession>
<dbReference type="GO" id="GO:0016829">
    <property type="term" value="F:lyase activity"/>
    <property type="evidence" value="ECO:0007669"/>
    <property type="project" value="UniProtKB-KW"/>
</dbReference>
<reference evidence="10 11" key="1">
    <citation type="submission" date="2019-07" db="EMBL/GenBank/DDBJ databases">
        <title>Complete Genome Sequence of Leptotrichia trevisanii Strain JMUB3935.</title>
        <authorList>
            <person name="Watanabe S."/>
            <person name="Cui L."/>
        </authorList>
    </citation>
    <scope>NUCLEOTIDE SEQUENCE [LARGE SCALE GENOMIC DNA]</scope>
    <source>
        <strain evidence="10 11">JMUB3935</strain>
    </source>
</reference>
<dbReference type="CDD" id="cd01335">
    <property type="entry name" value="Radical_SAM"/>
    <property type="match status" value="1"/>
</dbReference>
<sequence>MNKKEREKINMEVKGYIHSFESFGTKDGPGIRFVLFLQGCPLRCLYCHNVDTWEIKDKKMVMTAQEVMKEILKVKGFIKTGGVTVSGGEPLMQPEFLMELFKLCRENGIQTALDTSGYIFSDKAKQVLELVDMVLLDIKHINPEKYKILTSVELDNTLKFAKYLNEINKPTWLRYVLVPGYSDDENDLHEWAKFTSQLKNVERVDVLPFHQMGQYKWEKVGKEYKLKDTPTPTRELVEKAEEIFKSYGLKLLGK</sequence>
<dbReference type="SFLD" id="SFLDG01066">
    <property type="entry name" value="organic_radical-activating_enz"/>
    <property type="match status" value="1"/>
</dbReference>
<dbReference type="Pfam" id="PF04055">
    <property type="entry name" value="Radical_SAM"/>
    <property type="match status" value="1"/>
</dbReference>
<name>A0A510KNM6_9FUSO</name>
<dbReference type="EMBL" id="AP019840">
    <property type="protein sequence ID" value="BBM53264.1"/>
    <property type="molecule type" value="Genomic_DNA"/>
</dbReference>
<dbReference type="Gene3D" id="3.20.20.70">
    <property type="entry name" value="Aldolase class I"/>
    <property type="match status" value="1"/>
</dbReference>
<keyword evidence="6 8" id="KW-0408">Iron</keyword>
<dbReference type="AlphaFoldDB" id="A0A510KNM6"/>
<dbReference type="PROSITE" id="PS51918">
    <property type="entry name" value="RADICAL_SAM"/>
    <property type="match status" value="1"/>
</dbReference>
<evidence type="ECO:0000259" key="9">
    <source>
        <dbReference type="PROSITE" id="PS51918"/>
    </source>
</evidence>
<dbReference type="PANTHER" id="PTHR30352:SF5">
    <property type="entry name" value="PYRUVATE FORMATE-LYASE 1-ACTIVATING ENZYME"/>
    <property type="match status" value="1"/>
</dbReference>
<dbReference type="SFLD" id="SFLDG01067">
    <property type="entry name" value="SPASM/twitch_domain_containing"/>
    <property type="match status" value="1"/>
</dbReference>
<evidence type="ECO:0000256" key="6">
    <source>
        <dbReference type="ARBA" id="ARBA00023004"/>
    </source>
</evidence>
<keyword evidence="7 8" id="KW-0411">Iron-sulfur</keyword>
<dbReference type="GO" id="GO:0043365">
    <property type="term" value="F:[formate-C-acetyltransferase]-activating enzyme activity"/>
    <property type="evidence" value="ECO:0007669"/>
    <property type="project" value="UniProtKB-UniRule"/>
</dbReference>
<comment type="catalytic activity">
    <reaction evidence="8">
        <text>glycyl-[formate C-acetyltransferase] + reduced [flavodoxin] + S-adenosyl-L-methionine = glycin-2-yl radical-[formate C-acetyltransferase] + semiquinone [flavodoxin] + 5'-deoxyadenosine + L-methionine + H(+)</text>
        <dbReference type="Rhea" id="RHEA:19225"/>
        <dbReference type="Rhea" id="RHEA-COMP:10622"/>
        <dbReference type="Rhea" id="RHEA-COMP:12190"/>
        <dbReference type="Rhea" id="RHEA-COMP:12191"/>
        <dbReference type="Rhea" id="RHEA-COMP:14480"/>
        <dbReference type="ChEBI" id="CHEBI:15378"/>
        <dbReference type="ChEBI" id="CHEBI:17319"/>
        <dbReference type="ChEBI" id="CHEBI:29947"/>
        <dbReference type="ChEBI" id="CHEBI:32722"/>
        <dbReference type="ChEBI" id="CHEBI:57618"/>
        <dbReference type="ChEBI" id="CHEBI:57844"/>
        <dbReference type="ChEBI" id="CHEBI:59789"/>
        <dbReference type="ChEBI" id="CHEBI:140311"/>
        <dbReference type="EC" id="1.97.1.4"/>
    </reaction>
</comment>
<evidence type="ECO:0000256" key="7">
    <source>
        <dbReference type="ARBA" id="ARBA00023014"/>
    </source>
</evidence>
<keyword evidence="8" id="KW-0963">Cytoplasm</keyword>
<comment type="function">
    <text evidence="8">Activation of pyruvate formate-lyase under anaerobic conditions by generation of an organic free radical, using S-adenosylmethionine and reduced flavodoxin as cosubstrates to produce 5'-deoxy-adenosine.</text>
</comment>
<dbReference type="SUPFAM" id="SSF102114">
    <property type="entry name" value="Radical SAM enzymes"/>
    <property type="match status" value="1"/>
</dbReference>
<feature type="domain" description="Radical SAM core" evidence="9">
    <location>
        <begin position="26"/>
        <end position="246"/>
    </location>
</feature>
<evidence type="ECO:0000256" key="8">
    <source>
        <dbReference type="RuleBase" id="RU362053"/>
    </source>
</evidence>
<dbReference type="InterPro" id="IPR007197">
    <property type="entry name" value="rSAM"/>
</dbReference>
<dbReference type="PROSITE" id="PS01087">
    <property type="entry name" value="RADICAL_ACTIVATING"/>
    <property type="match status" value="1"/>
</dbReference>
<evidence type="ECO:0000256" key="1">
    <source>
        <dbReference type="ARBA" id="ARBA00009777"/>
    </source>
</evidence>
<protein>
    <recommendedName>
        <fullName evidence="8">Pyruvate formate-lyase-activating enzyme</fullName>
        <ecNumber evidence="8">1.97.1.4</ecNumber>
    </recommendedName>
</protein>
<evidence type="ECO:0000256" key="2">
    <source>
        <dbReference type="ARBA" id="ARBA00022485"/>
    </source>
</evidence>
<dbReference type="InterPro" id="IPR012839">
    <property type="entry name" value="Organic_radical_activase"/>
</dbReference>
<dbReference type="NCBIfam" id="TIGR02493">
    <property type="entry name" value="PFLA"/>
    <property type="match status" value="1"/>
</dbReference>
<dbReference type="STRING" id="1122173.GCA_000482505_01204"/>
<dbReference type="GO" id="GO:0046872">
    <property type="term" value="F:metal ion binding"/>
    <property type="evidence" value="ECO:0007669"/>
    <property type="project" value="UniProtKB-UniRule"/>
</dbReference>
<dbReference type="EC" id="1.97.1.4" evidence="8"/>
<evidence type="ECO:0000313" key="11">
    <source>
        <dbReference type="Proteomes" id="UP000321378"/>
    </source>
</evidence>
<dbReference type="InterPro" id="IPR012838">
    <property type="entry name" value="PFL1_activating"/>
</dbReference>
<dbReference type="PIRSF" id="PIRSF000371">
    <property type="entry name" value="PFL_act_enz"/>
    <property type="match status" value="1"/>
</dbReference>
<dbReference type="GO" id="GO:0051539">
    <property type="term" value="F:4 iron, 4 sulfur cluster binding"/>
    <property type="evidence" value="ECO:0007669"/>
    <property type="project" value="UniProtKB-UniRule"/>
</dbReference>
<keyword evidence="3 8" id="KW-0949">S-adenosyl-L-methionine</keyword>
<dbReference type="InterPro" id="IPR058240">
    <property type="entry name" value="rSAM_sf"/>
</dbReference>
<comment type="similarity">
    <text evidence="1 8">Belongs to the organic radical-activating enzymes family.</text>
</comment>
<comment type="cofactor">
    <cofactor evidence="8">
        <name>[4Fe-4S] cluster</name>
        <dbReference type="ChEBI" id="CHEBI:49883"/>
    </cofactor>
    <text evidence="8">Binds 1 [4Fe-4S] cluster. The cluster is coordinated with 3 cysteines and an exchangeable S-adenosyl-L-methionine.</text>
</comment>
<dbReference type="InterPro" id="IPR001989">
    <property type="entry name" value="Radical_activat_CS"/>
</dbReference>
<dbReference type="SFLD" id="SFLDS00029">
    <property type="entry name" value="Radical_SAM"/>
    <property type="match status" value="1"/>
</dbReference>
<evidence type="ECO:0000313" key="10">
    <source>
        <dbReference type="EMBL" id="BBM53264.1"/>
    </source>
</evidence>
<organism evidence="10 11">
    <name type="scientific">Leptotrichia trevisanii</name>
    <dbReference type="NCBI Taxonomy" id="109328"/>
    <lineage>
        <taxon>Bacteria</taxon>
        <taxon>Fusobacteriati</taxon>
        <taxon>Fusobacteriota</taxon>
        <taxon>Fusobacteriia</taxon>
        <taxon>Fusobacteriales</taxon>
        <taxon>Leptotrichiaceae</taxon>
        <taxon>Leptotrichia</taxon>
    </lineage>
</organism>
<dbReference type="PANTHER" id="PTHR30352">
    <property type="entry name" value="PYRUVATE FORMATE-LYASE-ACTIVATING ENZYME"/>
    <property type="match status" value="1"/>
</dbReference>
<proteinExistence type="inferred from homology"/>
<dbReference type="GO" id="GO:0005737">
    <property type="term" value="C:cytoplasm"/>
    <property type="evidence" value="ECO:0007669"/>
    <property type="project" value="UniProtKB-SubCell"/>
</dbReference>
<evidence type="ECO:0000256" key="3">
    <source>
        <dbReference type="ARBA" id="ARBA00022691"/>
    </source>
</evidence>